<feature type="transmembrane region" description="Helical" evidence="3">
    <location>
        <begin position="376"/>
        <end position="398"/>
    </location>
</feature>
<dbReference type="PANTHER" id="PTHR10582:SF33">
    <property type="entry name" value="TRANSIENT RECEPTOR POTENTIAL CHANNEL PYREXIA"/>
    <property type="match status" value="1"/>
</dbReference>
<feature type="transmembrane region" description="Helical" evidence="3">
    <location>
        <begin position="339"/>
        <end position="356"/>
    </location>
</feature>
<dbReference type="PANTHER" id="PTHR10582">
    <property type="entry name" value="TRANSIENT RECEPTOR POTENTIAL ION CHANNEL PROTEIN"/>
    <property type="match status" value="1"/>
</dbReference>
<dbReference type="InterPro" id="IPR024862">
    <property type="entry name" value="TRPV"/>
</dbReference>
<feature type="transmembrane region" description="Helical" evidence="3">
    <location>
        <begin position="299"/>
        <end position="318"/>
    </location>
</feature>
<keyword evidence="3" id="KW-1133">Transmembrane helix</keyword>
<evidence type="ECO:0000256" key="3">
    <source>
        <dbReference type="SAM" id="Phobius"/>
    </source>
</evidence>
<dbReference type="Proteomes" id="UP001217089">
    <property type="component" value="Unassembled WGS sequence"/>
</dbReference>
<accession>A0ABQ9ES46</accession>
<feature type="transmembrane region" description="Helical" evidence="3">
    <location>
        <begin position="269"/>
        <end position="287"/>
    </location>
</feature>
<dbReference type="EMBL" id="JARBDR010000813">
    <property type="protein sequence ID" value="KAJ8306387.1"/>
    <property type="molecule type" value="Genomic_DNA"/>
</dbReference>
<keyword evidence="3" id="KW-0812">Transmembrane</keyword>
<comment type="caution">
    <text evidence="4">The sequence shown here is derived from an EMBL/GenBank/DDBJ whole genome shotgun (WGS) entry which is preliminary data.</text>
</comment>
<name>A0ABQ9ES46_TEGGR</name>
<proteinExistence type="predicted"/>
<feature type="region of interest" description="Disordered" evidence="2">
    <location>
        <begin position="524"/>
        <end position="552"/>
    </location>
</feature>
<keyword evidence="5" id="KW-1185">Reference proteome</keyword>
<keyword evidence="3" id="KW-0472">Membrane</keyword>
<evidence type="ECO:0000256" key="1">
    <source>
        <dbReference type="ARBA" id="ARBA00022737"/>
    </source>
</evidence>
<reference evidence="4 5" key="1">
    <citation type="submission" date="2022-12" db="EMBL/GenBank/DDBJ databases">
        <title>Chromosome-level genome of Tegillarca granosa.</title>
        <authorList>
            <person name="Kim J."/>
        </authorList>
    </citation>
    <scope>NUCLEOTIDE SEQUENCE [LARGE SCALE GENOMIC DNA]</scope>
    <source>
        <strain evidence="4">Teg-2019</strain>
        <tissue evidence="4">Adductor muscle</tissue>
    </source>
</reference>
<keyword evidence="1" id="KW-0677">Repeat</keyword>
<feature type="transmembrane region" description="Helical" evidence="3">
    <location>
        <begin position="219"/>
        <end position="248"/>
    </location>
</feature>
<protein>
    <submittedName>
        <fullName evidence="4">Uncharacterized protein</fullName>
    </submittedName>
</protein>
<evidence type="ECO:0000313" key="4">
    <source>
        <dbReference type="EMBL" id="KAJ8306387.1"/>
    </source>
</evidence>
<gene>
    <name evidence="4" type="ORF">KUTeg_016932</name>
</gene>
<evidence type="ECO:0000313" key="5">
    <source>
        <dbReference type="Proteomes" id="UP001217089"/>
    </source>
</evidence>
<organism evidence="4 5">
    <name type="scientific">Tegillarca granosa</name>
    <name type="common">Malaysian cockle</name>
    <name type="synonym">Anadara granosa</name>
    <dbReference type="NCBI Taxonomy" id="220873"/>
    <lineage>
        <taxon>Eukaryota</taxon>
        <taxon>Metazoa</taxon>
        <taxon>Spiralia</taxon>
        <taxon>Lophotrochozoa</taxon>
        <taxon>Mollusca</taxon>
        <taxon>Bivalvia</taxon>
        <taxon>Autobranchia</taxon>
        <taxon>Pteriomorphia</taxon>
        <taxon>Arcoida</taxon>
        <taxon>Arcoidea</taxon>
        <taxon>Arcidae</taxon>
        <taxon>Tegillarca</taxon>
    </lineage>
</organism>
<feature type="compositionally biased region" description="Basic residues" evidence="2">
    <location>
        <begin position="538"/>
        <end position="552"/>
    </location>
</feature>
<sequence>MPEYRVKLIIAKKYERNSVISNRSETARLLLGFNASVGVMDNYGNKALSWMITKMPPVAMEALNQFHTTDRPNRKQYFYLHLLVQDRIRVIKIRKILYVMDLGQAAVTYKQYDLLMHKFQTLSVKIKLKVVACLAESSTKFDLHYSVLAALGFTVWQVVEEILEYKRSLRSHQISKKRREKAINEDLKYCHPRWPEEEAFLRTELEDLDELSPKYFSDFWYVLFLLVTTIDTFFSCTKLLWCCCFLLLSDSSVRSIIFQLDQVHLKMNIFDWVCYTFLLVCIATHFADIISHTEELARQHIRIMAITIILLWIRLFKIARAFSLLGPFIVMLAHMTKDVLRFLFLFFVFYIPFVFINSRNWHHGMKNVDPIMANVLVGFWIALSAILMLNLFIALLVYDNAQANAVMQKAITILSFWEGMSKSSRDKFLDHIHQNCAPLKEYYDDDMTEEGEEDLKKVTIQVKDDLSDSGNGVSVEKFENEIQILREGVTELQVRQDDMMDKFKNDMTTVKNLLLELLGRPGDDGALDSLGMTEKSGRQRSRSKGVKKKKKSSKFLLEDQVAPLTDTPVSVSGVHPGLTSTPMVDVSTADFSAGAVPQLSQQADPIFTGMFPQMSGQDPSEC</sequence>
<evidence type="ECO:0000256" key="2">
    <source>
        <dbReference type="SAM" id="MobiDB-lite"/>
    </source>
</evidence>